<dbReference type="PRINTS" id="PR00038">
    <property type="entry name" value="HTHLUXR"/>
</dbReference>
<dbReference type="PROSITE" id="PS00622">
    <property type="entry name" value="HTH_LUXR_1"/>
    <property type="match status" value="1"/>
</dbReference>
<feature type="domain" description="HTH luxR-type" evidence="2">
    <location>
        <begin position="180"/>
        <end position="245"/>
    </location>
</feature>
<dbReference type="InterPro" id="IPR000792">
    <property type="entry name" value="Tscrpt_reg_LuxR_C"/>
</dbReference>
<dbReference type="Pfam" id="PF00196">
    <property type="entry name" value="GerE"/>
    <property type="match status" value="1"/>
</dbReference>
<gene>
    <name evidence="3" type="ORF">MicloDRAFT_00003670</name>
</gene>
<protein>
    <submittedName>
        <fullName evidence="3">Response regulator containing a CheY-like receiver domain and an HTH DNA-binding domain</fullName>
    </submittedName>
</protein>
<dbReference type="Gene3D" id="3.40.50.2300">
    <property type="match status" value="1"/>
</dbReference>
<dbReference type="AlphaFoldDB" id="I4Z3P8"/>
<dbReference type="HOGENOM" id="CLU_000445_90_8_5"/>
<evidence type="ECO:0000313" key="4">
    <source>
        <dbReference type="Proteomes" id="UP000003947"/>
    </source>
</evidence>
<keyword evidence="1 3" id="KW-0238">DNA-binding</keyword>
<dbReference type="InterPro" id="IPR039420">
    <property type="entry name" value="WalR-like"/>
</dbReference>
<dbReference type="PROSITE" id="PS50043">
    <property type="entry name" value="HTH_LUXR_2"/>
    <property type="match status" value="1"/>
</dbReference>
<proteinExistence type="predicted"/>
<sequence>MTAQTLTLVHNRSSAPDLPSSNLIPAISTALICDSFLLQSGLRNILQGTLFALAEAASAPVSGRLHPRGSQPALVLIEAKQNASRWVEAVRQVKEQFPQARIVALADQFDLSVVRLGHAAGVNGFCLTASAPEVLIKSFELVMLGETVLPSAIFRSLTSGAASDQDQSLHVNSVAEAKLPALEACKLSMREREILGCLTKGEPNKVIARKLEITEATIKVHVKAILRKIGATNRTQAAMWASQRLPRTEGSTLNV</sequence>
<dbReference type="EMBL" id="JH660635">
    <property type="protein sequence ID" value="EIM30840.1"/>
    <property type="molecule type" value="Genomic_DNA"/>
</dbReference>
<dbReference type="InterPro" id="IPR016032">
    <property type="entry name" value="Sig_transdc_resp-reg_C-effctor"/>
</dbReference>
<dbReference type="Proteomes" id="UP000003947">
    <property type="component" value="Unassembled WGS sequence"/>
</dbReference>
<name>I4Z3P8_9HYPH</name>
<dbReference type="PANTHER" id="PTHR43214:SF42">
    <property type="entry name" value="TRANSCRIPTIONAL REGULATORY PROTEIN DESR"/>
    <property type="match status" value="1"/>
</dbReference>
<dbReference type="PATRIC" id="fig|864069.3.peg.390"/>
<dbReference type="PANTHER" id="PTHR43214">
    <property type="entry name" value="TWO-COMPONENT RESPONSE REGULATOR"/>
    <property type="match status" value="1"/>
</dbReference>
<organism evidence="3 4">
    <name type="scientific">Microvirga lotononidis</name>
    <dbReference type="NCBI Taxonomy" id="864069"/>
    <lineage>
        <taxon>Bacteria</taxon>
        <taxon>Pseudomonadati</taxon>
        <taxon>Pseudomonadota</taxon>
        <taxon>Alphaproteobacteria</taxon>
        <taxon>Hyphomicrobiales</taxon>
        <taxon>Methylobacteriaceae</taxon>
        <taxon>Microvirga</taxon>
    </lineage>
</organism>
<reference evidence="3 4" key="1">
    <citation type="submission" date="2012-02" db="EMBL/GenBank/DDBJ databases">
        <title>Improved High-Quality Draft sequence of Microvirga sp. WSM3557.</title>
        <authorList>
            <consortium name="US DOE Joint Genome Institute"/>
            <person name="Lucas S."/>
            <person name="Han J."/>
            <person name="Lapidus A."/>
            <person name="Cheng J.-F."/>
            <person name="Goodwin L."/>
            <person name="Pitluck S."/>
            <person name="Peters L."/>
            <person name="Zhang X."/>
            <person name="Detter J.C."/>
            <person name="Han C."/>
            <person name="Tapia R."/>
            <person name="Land M."/>
            <person name="Hauser L."/>
            <person name="Kyrpides N."/>
            <person name="Ivanova N."/>
            <person name="Pagani I."/>
            <person name="Brau L."/>
            <person name="Yates R."/>
            <person name="O'Hara G."/>
            <person name="Rui T."/>
            <person name="Howieson J."/>
            <person name="Reeve W."/>
            <person name="Woyke T."/>
        </authorList>
    </citation>
    <scope>NUCLEOTIDE SEQUENCE [LARGE SCALE GENOMIC DNA]</scope>
    <source>
        <strain evidence="3 4">WSM3557</strain>
    </source>
</reference>
<dbReference type="SUPFAM" id="SSF46894">
    <property type="entry name" value="C-terminal effector domain of the bipartite response regulators"/>
    <property type="match status" value="1"/>
</dbReference>
<evidence type="ECO:0000313" key="3">
    <source>
        <dbReference type="EMBL" id="EIM30840.1"/>
    </source>
</evidence>
<dbReference type="GO" id="GO:0003677">
    <property type="term" value="F:DNA binding"/>
    <property type="evidence" value="ECO:0007669"/>
    <property type="project" value="UniProtKB-KW"/>
</dbReference>
<dbReference type="eggNOG" id="COG2197">
    <property type="taxonomic scope" value="Bacteria"/>
</dbReference>
<dbReference type="CDD" id="cd06170">
    <property type="entry name" value="LuxR_C_like"/>
    <property type="match status" value="1"/>
</dbReference>
<dbReference type="GO" id="GO:0006355">
    <property type="term" value="P:regulation of DNA-templated transcription"/>
    <property type="evidence" value="ECO:0007669"/>
    <property type="project" value="InterPro"/>
</dbReference>
<evidence type="ECO:0000256" key="1">
    <source>
        <dbReference type="ARBA" id="ARBA00023125"/>
    </source>
</evidence>
<accession>I4Z3P8</accession>
<keyword evidence="4" id="KW-1185">Reference proteome</keyword>
<evidence type="ECO:0000259" key="2">
    <source>
        <dbReference type="PROSITE" id="PS50043"/>
    </source>
</evidence>
<dbReference type="STRING" id="864069.MicloDRAFT_00003670"/>
<dbReference type="SMART" id="SM00421">
    <property type="entry name" value="HTH_LUXR"/>
    <property type="match status" value="1"/>
</dbReference>
<dbReference type="OrthoDB" id="7826527at2"/>